<dbReference type="RefSeq" id="WP_386743886.1">
    <property type="nucleotide sequence ID" value="NZ_JBHRYA010000007.1"/>
</dbReference>
<feature type="transmembrane region" description="Helical" evidence="1">
    <location>
        <begin position="167"/>
        <end position="186"/>
    </location>
</feature>
<keyword evidence="1" id="KW-0812">Transmembrane</keyword>
<gene>
    <name evidence="2" type="ORF">ACFONC_10620</name>
</gene>
<evidence type="ECO:0000313" key="3">
    <source>
        <dbReference type="Proteomes" id="UP001595705"/>
    </source>
</evidence>
<feature type="transmembrane region" description="Helical" evidence="1">
    <location>
        <begin position="47"/>
        <end position="68"/>
    </location>
</feature>
<organism evidence="2 3">
    <name type="scientific">Luteimonas soli</name>
    <dbReference type="NCBI Taxonomy" id="1648966"/>
    <lineage>
        <taxon>Bacteria</taxon>
        <taxon>Pseudomonadati</taxon>
        <taxon>Pseudomonadota</taxon>
        <taxon>Gammaproteobacteria</taxon>
        <taxon>Lysobacterales</taxon>
        <taxon>Lysobacteraceae</taxon>
        <taxon>Luteimonas</taxon>
    </lineage>
</organism>
<dbReference type="Proteomes" id="UP001595705">
    <property type="component" value="Unassembled WGS sequence"/>
</dbReference>
<proteinExistence type="predicted"/>
<comment type="caution">
    <text evidence="2">The sequence shown here is derived from an EMBL/GenBank/DDBJ whole genome shotgun (WGS) entry which is preliminary data.</text>
</comment>
<keyword evidence="1" id="KW-1133">Transmembrane helix</keyword>
<feature type="transmembrane region" description="Helical" evidence="1">
    <location>
        <begin position="12"/>
        <end position="35"/>
    </location>
</feature>
<dbReference type="EMBL" id="JBHRYA010000007">
    <property type="protein sequence ID" value="MFC3716606.1"/>
    <property type="molecule type" value="Genomic_DNA"/>
</dbReference>
<accession>A0ABV7XLP0</accession>
<keyword evidence="3" id="KW-1185">Reference proteome</keyword>
<protein>
    <recommendedName>
        <fullName evidence="4">DedA family protein</fullName>
    </recommendedName>
</protein>
<evidence type="ECO:0008006" key="4">
    <source>
        <dbReference type="Google" id="ProtNLM"/>
    </source>
</evidence>
<sequence length="189" mass="20083">MQSNESGQATRAAHAISLLWGFAEATVFFVVPDVWISRRALSSWPAALRSCGFALAGALAGGVLLYFAGRQHEAALLALFERLPAIGPGLVSRVQAQLQDLGGAGLLIGGFSGAPYKLYAVQAASAGLGLPVFVACSIVARGARFLAVALLVHGIARWATPRLGVTMVRRIWWVAWIAFYALYWTLMPG</sequence>
<name>A0ABV7XLP0_9GAMM</name>
<reference evidence="3" key="1">
    <citation type="journal article" date="2019" name="Int. J. Syst. Evol. Microbiol.">
        <title>The Global Catalogue of Microorganisms (GCM) 10K type strain sequencing project: providing services to taxonomists for standard genome sequencing and annotation.</title>
        <authorList>
            <consortium name="The Broad Institute Genomics Platform"/>
            <consortium name="The Broad Institute Genome Sequencing Center for Infectious Disease"/>
            <person name="Wu L."/>
            <person name="Ma J."/>
        </authorList>
    </citation>
    <scope>NUCLEOTIDE SEQUENCE [LARGE SCALE GENOMIC DNA]</scope>
    <source>
        <strain evidence="3">KCTC 42441</strain>
    </source>
</reference>
<evidence type="ECO:0000256" key="1">
    <source>
        <dbReference type="SAM" id="Phobius"/>
    </source>
</evidence>
<evidence type="ECO:0000313" key="2">
    <source>
        <dbReference type="EMBL" id="MFC3716606.1"/>
    </source>
</evidence>
<keyword evidence="1" id="KW-0472">Membrane</keyword>